<dbReference type="Gene3D" id="1.10.510.10">
    <property type="entry name" value="Transferase(Phosphotransferase) domain 1"/>
    <property type="match status" value="1"/>
</dbReference>
<dbReference type="InterPro" id="IPR011009">
    <property type="entry name" value="Kinase-like_dom_sf"/>
</dbReference>
<accession>A0A6G3MFS8</accession>
<dbReference type="SUPFAM" id="SSF56112">
    <property type="entry name" value="Protein kinase-like (PK-like)"/>
    <property type="match status" value="1"/>
</dbReference>
<organism evidence="2">
    <name type="scientific">Henneguya salminicola</name>
    <name type="common">Myxosporean</name>
    <dbReference type="NCBI Taxonomy" id="69463"/>
    <lineage>
        <taxon>Eukaryota</taxon>
        <taxon>Metazoa</taxon>
        <taxon>Cnidaria</taxon>
        <taxon>Myxozoa</taxon>
        <taxon>Myxosporea</taxon>
        <taxon>Bivalvulida</taxon>
        <taxon>Platysporina</taxon>
        <taxon>Myxobolidae</taxon>
        <taxon>Henneguya</taxon>
    </lineage>
</organism>
<dbReference type="AlphaFoldDB" id="A0A6G3MFS8"/>
<proteinExistence type="predicted"/>
<evidence type="ECO:0000313" key="2">
    <source>
        <dbReference type="EMBL" id="NDJ92867.1"/>
    </source>
</evidence>
<dbReference type="EMBL" id="GHBP01001744">
    <property type="protein sequence ID" value="NDJ92867.1"/>
    <property type="molecule type" value="Transcribed_RNA"/>
</dbReference>
<keyword evidence="2" id="KW-0808">Transferase</keyword>
<feature type="compositionally biased region" description="Polar residues" evidence="1">
    <location>
        <begin position="119"/>
        <end position="134"/>
    </location>
</feature>
<feature type="region of interest" description="Disordered" evidence="1">
    <location>
        <begin position="119"/>
        <end position="141"/>
    </location>
</feature>
<dbReference type="GO" id="GO:0016301">
    <property type="term" value="F:kinase activity"/>
    <property type="evidence" value="ECO:0007669"/>
    <property type="project" value="UniProtKB-KW"/>
</dbReference>
<evidence type="ECO:0000256" key="1">
    <source>
        <dbReference type="SAM" id="MobiDB-lite"/>
    </source>
</evidence>
<sequence>MLSIKSSFALSILPKQMVKSVPIEHFKNYIGENLTGESLSLIIYLLKFNPNKRYSALECLNHPYFSHYRNKKSEIILSYDVVPSIEDGCKRTIEEYRKILFDPTKINALHYVKKPQDKTSSGLNEILTKTNQPEPSHCGRF</sequence>
<dbReference type="Gene3D" id="3.30.200.20">
    <property type="entry name" value="Phosphorylase Kinase, domain 1"/>
    <property type="match status" value="1"/>
</dbReference>
<keyword evidence="2" id="KW-0418">Kinase</keyword>
<reference evidence="2" key="1">
    <citation type="submission" date="2018-11" db="EMBL/GenBank/DDBJ databases">
        <title>Henneguya salminicola genome and transcriptome.</title>
        <authorList>
            <person name="Yahalomi D."/>
            <person name="Atkinson S.D."/>
            <person name="Neuhof M."/>
            <person name="Chang E.S."/>
            <person name="Philippe H."/>
            <person name="Cartwright P."/>
            <person name="Bartholomew J.L."/>
            <person name="Huchon D."/>
        </authorList>
    </citation>
    <scope>NUCLEOTIDE SEQUENCE</scope>
    <source>
        <strain evidence="2">Hz1</strain>
        <tissue evidence="2">Whole</tissue>
    </source>
</reference>
<protein>
    <submittedName>
        <fullName evidence="2">Mitogen-activated protein kinase 15 (Trinotate prediction)</fullName>
    </submittedName>
</protein>
<name>A0A6G3MFS8_HENSL</name>